<protein>
    <submittedName>
        <fullName evidence="1">DUF4173 domain-containing protein</fullName>
    </submittedName>
</protein>
<dbReference type="EMBL" id="JADKYU010000792">
    <property type="protein sequence ID" value="MBF4985595.1"/>
    <property type="molecule type" value="Genomic_DNA"/>
</dbReference>
<dbReference type="Proteomes" id="UP001194729">
    <property type="component" value="Unassembled WGS sequence"/>
</dbReference>
<evidence type="ECO:0000313" key="2">
    <source>
        <dbReference type="Proteomes" id="UP001194729"/>
    </source>
</evidence>
<organism evidence="1 2">
    <name type="scientific">Nonlabens mediterrranea</name>
    <dbReference type="NCBI Taxonomy" id="1419947"/>
    <lineage>
        <taxon>Bacteria</taxon>
        <taxon>Pseudomonadati</taxon>
        <taxon>Bacteroidota</taxon>
        <taxon>Flavobacteriia</taxon>
        <taxon>Flavobacteriales</taxon>
        <taxon>Flavobacteriaceae</taxon>
        <taxon>Nonlabens</taxon>
    </lineage>
</organism>
<name>A0ABS0A872_9FLAO</name>
<proteinExistence type="predicted"/>
<feature type="non-terminal residue" evidence="1">
    <location>
        <position position="1"/>
    </location>
</feature>
<comment type="caution">
    <text evidence="1">The sequence shown here is derived from an EMBL/GenBank/DDBJ whole genome shotgun (WGS) entry which is preliminary data.</text>
</comment>
<sequence>ALILKKHGLYDDAQQLNNNLGYSSARYWEEHFTNRQWQDFNYIAYQIKKENNQDDKSDTP</sequence>
<accession>A0ABS0A872</accession>
<keyword evidence="2" id="KW-1185">Reference proteome</keyword>
<gene>
    <name evidence="1" type="ORF">FNJ87_15095</name>
</gene>
<evidence type="ECO:0000313" key="1">
    <source>
        <dbReference type="EMBL" id="MBF4985595.1"/>
    </source>
</evidence>
<reference evidence="1 2" key="1">
    <citation type="submission" date="2020-11" db="EMBL/GenBank/DDBJ databases">
        <title>P. mediterranea TC4 genome.</title>
        <authorList>
            <person name="Molmeret M."/>
        </authorList>
    </citation>
    <scope>NUCLEOTIDE SEQUENCE [LARGE SCALE GENOMIC DNA]</scope>
    <source>
        <strain evidence="1 2">TC4</strain>
    </source>
</reference>